<dbReference type="Gene3D" id="3.50.50.60">
    <property type="entry name" value="FAD/NAD(P)-binding domain"/>
    <property type="match status" value="1"/>
</dbReference>
<dbReference type="Pfam" id="PF00581">
    <property type="entry name" value="Rhodanese"/>
    <property type="match status" value="1"/>
</dbReference>
<dbReference type="AlphaFoldDB" id="A0A4R3KVT4"/>
<dbReference type="InterPro" id="IPR036188">
    <property type="entry name" value="FAD/NAD-bd_sf"/>
</dbReference>
<dbReference type="SUPFAM" id="SSF64307">
    <property type="entry name" value="SirA-like"/>
    <property type="match status" value="1"/>
</dbReference>
<dbReference type="Pfam" id="PF02852">
    <property type="entry name" value="Pyr_redox_dim"/>
    <property type="match status" value="1"/>
</dbReference>
<dbReference type="SUPFAM" id="SSF51905">
    <property type="entry name" value="FAD/NAD(P)-binding domain"/>
    <property type="match status" value="1"/>
</dbReference>
<sequence length="547" mass="60588">MNIYAIGDVIEVVDYITGEKTMVPLAGPANKQGRIVANNIAGKVKEYKGTQGTSIAKVFDLTVANTGVNEKTLNRLEKKYKKDYLISIIQVNSSVGYYPGAMPMTIKLIYDLEGRILGSQIVGYKGVDKRIDVIASVIRLNGTVYDLTELELAYAPPYSSAKDPVNMIGFVAENQLEGLIDVVLCRELEELDRENTVILGVLSEEELQIGSIEGSINIPLEKLRDRLDELDKEKLYITYCAVGLRGYIAARILMQHGFKVKNLAGGFNMYKKFHFKHDEIISSSDDIIEFNDSGVSKIQHKRTGEVYKLNACGLSCPGPIIKVSEKLKTLNEGDRLEVISTDPGFMNDIKSWCKNTGNTLISAEKIDDKYVAIIEKGNKFKKESMEEMAPIKDGKNLIIFSGDLDKAIASFIIANGARAMGKEVTMFFTFWGLNIIKKETHVKTKKDFMAKMFSKMMAKNSKKLGLSKMNMAGIGPKLIRKVMKDKNIQSLEELIDEAMKSGVRMVACQMSMDVMGVAAEELLDGVEIGGVATMLDASDESNMSLFI</sequence>
<dbReference type="InterPro" id="IPR016156">
    <property type="entry name" value="FAD/NAD-linked_Rdtase_dimer_sf"/>
</dbReference>
<reference evidence="2 3" key="1">
    <citation type="submission" date="2019-03" db="EMBL/GenBank/DDBJ databases">
        <title>Genomic Encyclopedia of Type Strains, Phase IV (KMG-IV): sequencing the most valuable type-strain genomes for metagenomic binning, comparative biology and taxonomic classification.</title>
        <authorList>
            <person name="Goeker M."/>
        </authorList>
    </citation>
    <scope>NUCLEOTIDE SEQUENCE [LARGE SCALE GENOMIC DNA]</scope>
    <source>
        <strain evidence="2 3">DSM 26752</strain>
    </source>
</reference>
<protein>
    <submittedName>
        <fullName evidence="2">Peroxiredoxin family protein</fullName>
    </submittedName>
</protein>
<dbReference type="PANTHER" id="PTHR34655">
    <property type="entry name" value="CONSERVED WITHIN P. AEROPHILUM"/>
    <property type="match status" value="1"/>
</dbReference>
<dbReference type="CDD" id="cd01524">
    <property type="entry name" value="RHOD_Pyr_redox"/>
    <property type="match status" value="1"/>
</dbReference>
<name>A0A4R3KVT4_9FIRM</name>
<evidence type="ECO:0000313" key="2">
    <source>
        <dbReference type="EMBL" id="TCS89362.1"/>
    </source>
</evidence>
<dbReference type="InterPro" id="IPR001455">
    <property type="entry name" value="TusA-like"/>
</dbReference>
<comment type="caution">
    <text evidence="2">The sequence shown here is derived from an EMBL/GenBank/DDBJ whole genome shotgun (WGS) entry which is preliminary data.</text>
</comment>
<dbReference type="Pfam" id="PF13686">
    <property type="entry name" value="DrsE_2"/>
    <property type="match status" value="1"/>
</dbReference>
<organism evidence="2 3">
    <name type="scientific">Keratinibaculum paraultunense</name>
    <dbReference type="NCBI Taxonomy" id="1278232"/>
    <lineage>
        <taxon>Bacteria</taxon>
        <taxon>Bacillati</taxon>
        <taxon>Bacillota</taxon>
        <taxon>Tissierellia</taxon>
        <taxon>Tissierellales</taxon>
        <taxon>Tepidimicrobiaceae</taxon>
        <taxon>Keratinibaculum</taxon>
    </lineage>
</organism>
<feature type="domain" description="Rhodanese" evidence="1">
    <location>
        <begin position="192"/>
        <end position="279"/>
    </location>
</feature>
<dbReference type="SUPFAM" id="SSF52821">
    <property type="entry name" value="Rhodanese/Cell cycle control phosphatase"/>
    <property type="match status" value="1"/>
</dbReference>
<dbReference type="SUPFAM" id="SSF55424">
    <property type="entry name" value="FAD/NAD-linked reductases, dimerisation (C-terminal) domain"/>
    <property type="match status" value="1"/>
</dbReference>
<dbReference type="InterPro" id="IPR004099">
    <property type="entry name" value="Pyr_nucl-diS_OxRdtase_dimer"/>
</dbReference>
<dbReference type="SUPFAM" id="SSF75169">
    <property type="entry name" value="DsrEFH-like"/>
    <property type="match status" value="1"/>
</dbReference>
<gene>
    <name evidence="2" type="ORF">EDD65_10628</name>
</gene>
<dbReference type="SMART" id="SM00450">
    <property type="entry name" value="RHOD"/>
    <property type="match status" value="1"/>
</dbReference>
<dbReference type="RefSeq" id="WP_237722266.1">
    <property type="nucleotide sequence ID" value="NZ_CP068564.1"/>
</dbReference>
<dbReference type="InterPro" id="IPR027396">
    <property type="entry name" value="DsrEFH-like"/>
</dbReference>
<dbReference type="Gene3D" id="3.30.110.40">
    <property type="entry name" value="TusA-like domain"/>
    <property type="match status" value="1"/>
</dbReference>
<proteinExistence type="predicted"/>
<dbReference type="EMBL" id="SMAE01000006">
    <property type="protein sequence ID" value="TCS89362.1"/>
    <property type="molecule type" value="Genomic_DNA"/>
</dbReference>
<dbReference type="PROSITE" id="PS50206">
    <property type="entry name" value="RHODANESE_3"/>
    <property type="match status" value="1"/>
</dbReference>
<dbReference type="Gene3D" id="3.40.250.10">
    <property type="entry name" value="Rhodanese-like domain"/>
    <property type="match status" value="1"/>
</dbReference>
<dbReference type="InterPro" id="IPR036868">
    <property type="entry name" value="TusA-like_sf"/>
</dbReference>
<dbReference type="InterPro" id="IPR032836">
    <property type="entry name" value="DsrE2-like"/>
</dbReference>
<dbReference type="InterPro" id="IPR001763">
    <property type="entry name" value="Rhodanese-like_dom"/>
</dbReference>
<dbReference type="PROSITE" id="PS01148">
    <property type="entry name" value="UPF0033"/>
    <property type="match status" value="1"/>
</dbReference>
<accession>A0A4R3KVT4</accession>
<keyword evidence="3" id="KW-1185">Reference proteome</keyword>
<dbReference type="Pfam" id="PF01206">
    <property type="entry name" value="TusA"/>
    <property type="match status" value="1"/>
</dbReference>
<dbReference type="InterPro" id="IPR036873">
    <property type="entry name" value="Rhodanese-like_dom_sf"/>
</dbReference>
<dbReference type="Proteomes" id="UP000294567">
    <property type="component" value="Unassembled WGS sequence"/>
</dbReference>
<evidence type="ECO:0000313" key="3">
    <source>
        <dbReference type="Proteomes" id="UP000294567"/>
    </source>
</evidence>
<dbReference type="PANTHER" id="PTHR34655:SF2">
    <property type="entry name" value="PEROXIREDOXIN FAMILY PROTEIN"/>
    <property type="match status" value="1"/>
</dbReference>
<evidence type="ECO:0000259" key="1">
    <source>
        <dbReference type="PROSITE" id="PS50206"/>
    </source>
</evidence>
<dbReference type="Gene3D" id="3.40.1260.10">
    <property type="entry name" value="DsrEFH-like"/>
    <property type="match status" value="1"/>
</dbReference>
<dbReference type="Gene3D" id="3.30.390.30">
    <property type="match status" value="1"/>
</dbReference>